<name>A0ACC0VW62_9STRA</name>
<comment type="caution">
    <text evidence="1">The sequence shown here is derived from an EMBL/GenBank/DDBJ whole genome shotgun (WGS) entry which is preliminary data.</text>
</comment>
<evidence type="ECO:0000313" key="1">
    <source>
        <dbReference type="EMBL" id="KAI9910487.1"/>
    </source>
</evidence>
<dbReference type="Proteomes" id="UP001163321">
    <property type="component" value="Chromosome 6"/>
</dbReference>
<sequence>MFPFRESKLARLFKANLVGDDQGPLVMIIAVNPPRHDFDDTLRTLKYSAVSRELVRSRTSIQIKAASTTMFDDLDGRLKKRRRQSTKESVAQLTNHLASSPRTNVASPLTIGKRKEQKVKRNKERCAQAKASKLQMEFRIREKVVEKVREQWLQFRAEYHSGESRNREDRPSAQKKCKRQHA</sequence>
<keyword evidence="2" id="KW-1185">Reference proteome</keyword>
<organism evidence="1 2">
    <name type="scientific">Peronosclerospora sorghi</name>
    <dbReference type="NCBI Taxonomy" id="230839"/>
    <lineage>
        <taxon>Eukaryota</taxon>
        <taxon>Sar</taxon>
        <taxon>Stramenopiles</taxon>
        <taxon>Oomycota</taxon>
        <taxon>Peronosporomycetes</taxon>
        <taxon>Peronosporales</taxon>
        <taxon>Peronosporaceae</taxon>
        <taxon>Peronosclerospora</taxon>
    </lineage>
</organism>
<dbReference type="EMBL" id="CM047585">
    <property type="protein sequence ID" value="KAI9910487.1"/>
    <property type="molecule type" value="Genomic_DNA"/>
</dbReference>
<proteinExistence type="predicted"/>
<reference evidence="1 2" key="1">
    <citation type="journal article" date="2022" name="bioRxiv">
        <title>The genome of the oomycete Peronosclerospora sorghi, a cosmopolitan pathogen of maize and sorghum, is inflated with dispersed pseudogenes.</title>
        <authorList>
            <person name="Fletcher K."/>
            <person name="Martin F."/>
            <person name="Isakeit T."/>
            <person name="Cavanaugh K."/>
            <person name="Magill C."/>
            <person name="Michelmore R."/>
        </authorList>
    </citation>
    <scope>NUCLEOTIDE SEQUENCE [LARGE SCALE GENOMIC DNA]</scope>
    <source>
        <strain evidence="1">P6</strain>
    </source>
</reference>
<accession>A0ACC0VW62</accession>
<gene>
    <name evidence="1" type="ORF">PsorP6_010005</name>
</gene>
<evidence type="ECO:0000313" key="2">
    <source>
        <dbReference type="Proteomes" id="UP001163321"/>
    </source>
</evidence>
<protein>
    <submittedName>
        <fullName evidence="1">Uncharacterized protein</fullName>
    </submittedName>
</protein>